<dbReference type="InterPro" id="IPR036514">
    <property type="entry name" value="SGNH_hydro_sf"/>
</dbReference>
<comment type="caution">
    <text evidence="2">The sequence shown here is derived from an EMBL/GenBank/DDBJ whole genome shotgun (WGS) entry which is preliminary data.</text>
</comment>
<protein>
    <submittedName>
        <fullName evidence="2">GDSL esterase/lipase</fullName>
    </submittedName>
</protein>
<organism evidence="2 3">
    <name type="scientific">Acorus calamus</name>
    <name type="common">Sweet flag</name>
    <dbReference type="NCBI Taxonomy" id="4465"/>
    <lineage>
        <taxon>Eukaryota</taxon>
        <taxon>Viridiplantae</taxon>
        <taxon>Streptophyta</taxon>
        <taxon>Embryophyta</taxon>
        <taxon>Tracheophyta</taxon>
        <taxon>Spermatophyta</taxon>
        <taxon>Magnoliopsida</taxon>
        <taxon>Liliopsida</taxon>
        <taxon>Acoraceae</taxon>
        <taxon>Acorus</taxon>
    </lineage>
</organism>
<reference evidence="2" key="2">
    <citation type="submission" date="2023-06" db="EMBL/GenBank/DDBJ databases">
        <authorList>
            <person name="Ma L."/>
            <person name="Liu K.-W."/>
            <person name="Li Z."/>
            <person name="Hsiao Y.-Y."/>
            <person name="Qi Y."/>
            <person name="Fu T."/>
            <person name="Tang G."/>
            <person name="Zhang D."/>
            <person name="Sun W.-H."/>
            <person name="Liu D.-K."/>
            <person name="Li Y."/>
            <person name="Chen G.-Z."/>
            <person name="Liu X.-D."/>
            <person name="Liao X.-Y."/>
            <person name="Jiang Y.-T."/>
            <person name="Yu X."/>
            <person name="Hao Y."/>
            <person name="Huang J."/>
            <person name="Zhao X.-W."/>
            <person name="Ke S."/>
            <person name="Chen Y.-Y."/>
            <person name="Wu W.-L."/>
            <person name="Hsu J.-L."/>
            <person name="Lin Y.-F."/>
            <person name="Huang M.-D."/>
            <person name="Li C.-Y."/>
            <person name="Huang L."/>
            <person name="Wang Z.-W."/>
            <person name="Zhao X."/>
            <person name="Zhong W.-Y."/>
            <person name="Peng D.-H."/>
            <person name="Ahmad S."/>
            <person name="Lan S."/>
            <person name="Zhang J.-S."/>
            <person name="Tsai W.-C."/>
            <person name="Van De Peer Y."/>
            <person name="Liu Z.-J."/>
        </authorList>
    </citation>
    <scope>NUCLEOTIDE SEQUENCE</scope>
    <source>
        <strain evidence="2">CP</strain>
        <tissue evidence="2">Leaves</tissue>
    </source>
</reference>
<accession>A0AAV9FCB2</accession>
<evidence type="ECO:0000313" key="3">
    <source>
        <dbReference type="Proteomes" id="UP001180020"/>
    </source>
</evidence>
<dbReference type="EMBL" id="JAUJYO010000003">
    <property type="protein sequence ID" value="KAK1321968.1"/>
    <property type="molecule type" value="Genomic_DNA"/>
</dbReference>
<dbReference type="Proteomes" id="UP001180020">
    <property type="component" value="Unassembled WGS sequence"/>
</dbReference>
<evidence type="ECO:0000256" key="1">
    <source>
        <dbReference type="ARBA" id="ARBA00008668"/>
    </source>
</evidence>
<sequence length="149" mass="17313">MVVGGSIPLGCTPIYLTLFGTQNRDDYEPGTGCLKWANELSEYHDHLLQKEIQRARRKHSHATIAFANYYSILKLVFRSPNEYVYITYNPKTHLNEISNVLLFVPNHFSRVARDTPFQRECPGSIVDDVKTSTYKYLIKRSTWAPKQWD</sequence>
<gene>
    <name evidence="2" type="ORF">QJS10_CPA03g00133</name>
</gene>
<dbReference type="Gene3D" id="3.40.50.1110">
    <property type="entry name" value="SGNH hydrolase"/>
    <property type="match status" value="1"/>
</dbReference>
<keyword evidence="3" id="KW-1185">Reference proteome</keyword>
<dbReference type="AlphaFoldDB" id="A0AAV9FCB2"/>
<evidence type="ECO:0000313" key="2">
    <source>
        <dbReference type="EMBL" id="KAK1321968.1"/>
    </source>
</evidence>
<proteinExistence type="inferred from homology"/>
<dbReference type="PANTHER" id="PTHR22835:SF683">
    <property type="entry name" value="OS05G0506800 PROTEIN"/>
    <property type="match status" value="1"/>
</dbReference>
<name>A0AAV9FCB2_ACOCL</name>
<reference evidence="2" key="1">
    <citation type="journal article" date="2023" name="Nat. Commun.">
        <title>Diploid and tetraploid genomes of Acorus and the evolution of monocots.</title>
        <authorList>
            <person name="Ma L."/>
            <person name="Liu K.W."/>
            <person name="Li Z."/>
            <person name="Hsiao Y.Y."/>
            <person name="Qi Y."/>
            <person name="Fu T."/>
            <person name="Tang G.D."/>
            <person name="Zhang D."/>
            <person name="Sun W.H."/>
            <person name="Liu D.K."/>
            <person name="Li Y."/>
            <person name="Chen G.Z."/>
            <person name="Liu X.D."/>
            <person name="Liao X.Y."/>
            <person name="Jiang Y.T."/>
            <person name="Yu X."/>
            <person name="Hao Y."/>
            <person name="Huang J."/>
            <person name="Zhao X.W."/>
            <person name="Ke S."/>
            <person name="Chen Y.Y."/>
            <person name="Wu W.L."/>
            <person name="Hsu J.L."/>
            <person name="Lin Y.F."/>
            <person name="Huang M.D."/>
            <person name="Li C.Y."/>
            <person name="Huang L."/>
            <person name="Wang Z.W."/>
            <person name="Zhao X."/>
            <person name="Zhong W.Y."/>
            <person name="Peng D.H."/>
            <person name="Ahmad S."/>
            <person name="Lan S."/>
            <person name="Zhang J.S."/>
            <person name="Tsai W.C."/>
            <person name="Van de Peer Y."/>
            <person name="Liu Z.J."/>
        </authorList>
    </citation>
    <scope>NUCLEOTIDE SEQUENCE</scope>
    <source>
        <strain evidence="2">CP</strain>
    </source>
</reference>
<comment type="similarity">
    <text evidence="1">Belongs to the 'GDSL' lipolytic enzyme family.</text>
</comment>
<dbReference type="PANTHER" id="PTHR22835">
    <property type="entry name" value="ZINC FINGER FYVE DOMAIN CONTAINING PROTEIN"/>
    <property type="match status" value="1"/>
</dbReference>